<feature type="compositionally biased region" description="Pro residues" evidence="1">
    <location>
        <begin position="13"/>
        <end position="22"/>
    </location>
</feature>
<name>A0A5C3N6J3_9AGAM</name>
<evidence type="ECO:0000313" key="2">
    <source>
        <dbReference type="EMBL" id="TFK52893.1"/>
    </source>
</evidence>
<dbReference type="EMBL" id="ML213508">
    <property type="protein sequence ID" value="TFK52893.1"/>
    <property type="molecule type" value="Genomic_DNA"/>
</dbReference>
<feature type="region of interest" description="Disordered" evidence="1">
    <location>
        <begin position="1"/>
        <end position="65"/>
    </location>
</feature>
<dbReference type="AlphaFoldDB" id="A0A5C3N6J3"/>
<sequence>MYELNNLRSHTLPPGPGGPPGNSPGITKVEYTDHRGFPLGPSSVRQERTKAGSASFMGQAPKNTDNYVPSYSYPPVVSSSRPPPTVAEPLGPIVVQPGSRGITPSPGPNVMQAQPPLIVTQSTPSPVIPEPPLPVIMQRPSMPEIISPSPIVIPERPSPMVMQRPATPEMIPQPPIIVQQGPRVYSPMPPIMREYGEESGSWYGRRQAGKDASWPGVELPGSFNYNPDSLEYGTQKTPSKSLVQRLVSLLSRKSKDMPSNAARHSGNYGHAPSFTQVGTWYPESQPQPPAVIRAASAPTASPFHRHRAPGTPPTRTASPTYRAQERYAIPRRTHAPPAFESREWDVRPTTSPVLTIIPPR</sequence>
<dbReference type="Proteomes" id="UP000305948">
    <property type="component" value="Unassembled WGS sequence"/>
</dbReference>
<reference evidence="2 3" key="1">
    <citation type="journal article" date="2019" name="Nat. Ecol. Evol.">
        <title>Megaphylogeny resolves global patterns of mushroom evolution.</title>
        <authorList>
            <person name="Varga T."/>
            <person name="Krizsan K."/>
            <person name="Foldi C."/>
            <person name="Dima B."/>
            <person name="Sanchez-Garcia M."/>
            <person name="Sanchez-Ramirez S."/>
            <person name="Szollosi G.J."/>
            <person name="Szarkandi J.G."/>
            <person name="Papp V."/>
            <person name="Albert L."/>
            <person name="Andreopoulos W."/>
            <person name="Angelini C."/>
            <person name="Antonin V."/>
            <person name="Barry K.W."/>
            <person name="Bougher N.L."/>
            <person name="Buchanan P."/>
            <person name="Buyck B."/>
            <person name="Bense V."/>
            <person name="Catcheside P."/>
            <person name="Chovatia M."/>
            <person name="Cooper J."/>
            <person name="Damon W."/>
            <person name="Desjardin D."/>
            <person name="Finy P."/>
            <person name="Geml J."/>
            <person name="Haridas S."/>
            <person name="Hughes K."/>
            <person name="Justo A."/>
            <person name="Karasinski D."/>
            <person name="Kautmanova I."/>
            <person name="Kiss B."/>
            <person name="Kocsube S."/>
            <person name="Kotiranta H."/>
            <person name="LaButti K.M."/>
            <person name="Lechner B.E."/>
            <person name="Liimatainen K."/>
            <person name="Lipzen A."/>
            <person name="Lukacs Z."/>
            <person name="Mihaltcheva S."/>
            <person name="Morgado L.N."/>
            <person name="Niskanen T."/>
            <person name="Noordeloos M.E."/>
            <person name="Ohm R.A."/>
            <person name="Ortiz-Santana B."/>
            <person name="Ovrebo C."/>
            <person name="Racz N."/>
            <person name="Riley R."/>
            <person name="Savchenko A."/>
            <person name="Shiryaev A."/>
            <person name="Soop K."/>
            <person name="Spirin V."/>
            <person name="Szebenyi C."/>
            <person name="Tomsovsky M."/>
            <person name="Tulloss R.E."/>
            <person name="Uehling J."/>
            <person name="Grigoriev I.V."/>
            <person name="Vagvolgyi C."/>
            <person name="Papp T."/>
            <person name="Martin F.M."/>
            <person name="Miettinen O."/>
            <person name="Hibbett D.S."/>
            <person name="Nagy L.G."/>
        </authorList>
    </citation>
    <scope>NUCLEOTIDE SEQUENCE [LARGE SCALE GENOMIC DNA]</scope>
    <source>
        <strain evidence="2 3">OMC1185</strain>
    </source>
</reference>
<gene>
    <name evidence="2" type="ORF">OE88DRAFT_1313692</name>
</gene>
<evidence type="ECO:0000313" key="3">
    <source>
        <dbReference type="Proteomes" id="UP000305948"/>
    </source>
</evidence>
<evidence type="ECO:0000256" key="1">
    <source>
        <dbReference type="SAM" id="MobiDB-lite"/>
    </source>
</evidence>
<accession>A0A5C3N6J3</accession>
<protein>
    <submittedName>
        <fullName evidence="2">Uncharacterized protein</fullName>
    </submittedName>
</protein>
<proteinExistence type="predicted"/>
<keyword evidence="3" id="KW-1185">Reference proteome</keyword>
<feature type="region of interest" description="Disordered" evidence="1">
    <location>
        <begin position="300"/>
        <end position="360"/>
    </location>
</feature>
<organism evidence="2 3">
    <name type="scientific">Heliocybe sulcata</name>
    <dbReference type="NCBI Taxonomy" id="5364"/>
    <lineage>
        <taxon>Eukaryota</taxon>
        <taxon>Fungi</taxon>
        <taxon>Dikarya</taxon>
        <taxon>Basidiomycota</taxon>
        <taxon>Agaricomycotina</taxon>
        <taxon>Agaricomycetes</taxon>
        <taxon>Gloeophyllales</taxon>
        <taxon>Gloeophyllaceae</taxon>
        <taxon>Heliocybe</taxon>
    </lineage>
</organism>